<dbReference type="PROSITE" id="PS51186">
    <property type="entry name" value="GNAT"/>
    <property type="match status" value="1"/>
</dbReference>
<dbReference type="Gene3D" id="3.40.630.30">
    <property type="match status" value="1"/>
</dbReference>
<dbReference type="OrthoDB" id="7595389at2"/>
<evidence type="ECO:0000256" key="2">
    <source>
        <dbReference type="ARBA" id="ARBA00023315"/>
    </source>
</evidence>
<gene>
    <name evidence="4" type="ORF">E2C06_13700</name>
</gene>
<evidence type="ECO:0000313" key="4">
    <source>
        <dbReference type="EMBL" id="TDH62083.1"/>
    </source>
</evidence>
<name>A0A4R5QGN2_9PROT</name>
<keyword evidence="2" id="KW-0012">Acyltransferase</keyword>
<evidence type="ECO:0000256" key="1">
    <source>
        <dbReference type="ARBA" id="ARBA00022679"/>
    </source>
</evidence>
<dbReference type="Proteomes" id="UP000295096">
    <property type="component" value="Unassembled WGS sequence"/>
</dbReference>
<accession>A0A4R5QGN2</accession>
<evidence type="ECO:0000259" key="3">
    <source>
        <dbReference type="PROSITE" id="PS51186"/>
    </source>
</evidence>
<comment type="caution">
    <text evidence="4">The sequence shown here is derived from an EMBL/GenBank/DDBJ whole genome shotgun (WGS) entry which is preliminary data.</text>
</comment>
<dbReference type="SUPFAM" id="SSF55729">
    <property type="entry name" value="Acyl-CoA N-acyltransferases (Nat)"/>
    <property type="match status" value="1"/>
</dbReference>
<dbReference type="EMBL" id="SMSJ01000015">
    <property type="protein sequence ID" value="TDH62083.1"/>
    <property type="molecule type" value="Genomic_DNA"/>
</dbReference>
<reference evidence="4 5" key="1">
    <citation type="journal article" date="2016" name="J. Microbiol.">
        <title>Dankookia rubra gen. nov., sp. nov., an alphaproteobacterium isolated from sediment of a shallow stream.</title>
        <authorList>
            <person name="Kim W.H."/>
            <person name="Kim D.H."/>
            <person name="Kang K."/>
            <person name="Ahn T.Y."/>
        </authorList>
    </citation>
    <scope>NUCLEOTIDE SEQUENCE [LARGE SCALE GENOMIC DNA]</scope>
    <source>
        <strain evidence="4 5">JCM30602</strain>
    </source>
</reference>
<keyword evidence="5" id="KW-1185">Reference proteome</keyword>
<dbReference type="PANTHER" id="PTHR43877">
    <property type="entry name" value="AMINOALKYLPHOSPHONATE N-ACETYLTRANSFERASE-RELATED-RELATED"/>
    <property type="match status" value="1"/>
</dbReference>
<dbReference type="PANTHER" id="PTHR43877:SF1">
    <property type="entry name" value="ACETYLTRANSFERASE"/>
    <property type="match status" value="1"/>
</dbReference>
<evidence type="ECO:0000313" key="5">
    <source>
        <dbReference type="Proteomes" id="UP000295096"/>
    </source>
</evidence>
<dbReference type="AlphaFoldDB" id="A0A4R5QGN2"/>
<organism evidence="4 5">
    <name type="scientific">Dankookia rubra</name>
    <dbReference type="NCBI Taxonomy" id="1442381"/>
    <lineage>
        <taxon>Bacteria</taxon>
        <taxon>Pseudomonadati</taxon>
        <taxon>Pseudomonadota</taxon>
        <taxon>Alphaproteobacteria</taxon>
        <taxon>Acetobacterales</taxon>
        <taxon>Roseomonadaceae</taxon>
        <taxon>Dankookia</taxon>
    </lineage>
</organism>
<dbReference type="GO" id="GO:0016747">
    <property type="term" value="F:acyltransferase activity, transferring groups other than amino-acyl groups"/>
    <property type="evidence" value="ECO:0007669"/>
    <property type="project" value="InterPro"/>
</dbReference>
<dbReference type="InterPro" id="IPR016181">
    <property type="entry name" value="Acyl_CoA_acyltransferase"/>
</dbReference>
<keyword evidence="1 4" id="KW-0808">Transferase</keyword>
<dbReference type="InterPro" id="IPR050832">
    <property type="entry name" value="Bact_Acetyltransf"/>
</dbReference>
<protein>
    <submittedName>
        <fullName evidence="4">GNAT family N-acetyltransferase</fullName>
    </submittedName>
</protein>
<sequence>MHDIIIRPATDGDLHGMLELYRHLNPDDPPVGPAAAAAPWSSLLRSGLTTVLVAEENGRLVSSCTLVMVPNLTRGGMSYALVENVVTHAGHRRRGLGHRVLAAALDAAWAANCYKVMLATGSTQEATLRFYETAGFERGGKTFFQARRP</sequence>
<proteinExistence type="predicted"/>
<dbReference type="CDD" id="cd04301">
    <property type="entry name" value="NAT_SF"/>
    <property type="match status" value="1"/>
</dbReference>
<dbReference type="InterPro" id="IPR000182">
    <property type="entry name" value="GNAT_dom"/>
</dbReference>
<dbReference type="Pfam" id="PF00583">
    <property type="entry name" value="Acetyltransf_1"/>
    <property type="match status" value="1"/>
</dbReference>
<feature type="domain" description="N-acetyltransferase" evidence="3">
    <location>
        <begin position="4"/>
        <end position="149"/>
    </location>
</feature>